<name>A0A514CYX4_9VIRU</name>
<sequence length="137" mass="14252">MLPTNLTTNEVKDAAGAEIEFLRIGTEGRKVVFAKSGEAPNAPHRITVQHTEIGTGVALRRRSNIRVDKTVTGVSLAPRVVTFSATLDAPVGDLSADTEIKAVIANMVSFLASLGASTTILYDCTGNGAASLVQGSL</sequence>
<evidence type="ECO:0008006" key="2">
    <source>
        <dbReference type="Google" id="ProtNLM"/>
    </source>
</evidence>
<gene>
    <name evidence="1" type="ORF">H1BulkLitter5580_000002</name>
</gene>
<dbReference type="EMBL" id="MN032756">
    <property type="protein sequence ID" value="QDH86553.1"/>
    <property type="molecule type" value="Genomic_RNA"/>
</dbReference>
<evidence type="ECO:0000313" key="1">
    <source>
        <dbReference type="EMBL" id="QDH86553.1"/>
    </source>
</evidence>
<protein>
    <recommendedName>
        <fullName evidence="2">Coat protein</fullName>
    </recommendedName>
</protein>
<reference evidence="1" key="1">
    <citation type="submission" date="2019-05" db="EMBL/GenBank/DDBJ databases">
        <title>Metatranscriptomic reconstruction reveals RNA viruses with the potential to shape carbon cycling in soil.</title>
        <authorList>
            <person name="Starr E.P."/>
            <person name="Nuccio E."/>
            <person name="Pett-Ridge J."/>
            <person name="Banfield J.F."/>
            <person name="Firestone M.K."/>
        </authorList>
    </citation>
    <scope>NUCLEOTIDE SEQUENCE</scope>
    <source>
        <strain evidence="1">H1_Bulk_Litter_5_scaffold_580</strain>
    </source>
</reference>
<organism evidence="1">
    <name type="scientific">Leviviridae sp</name>
    <dbReference type="NCBI Taxonomy" id="2027243"/>
    <lineage>
        <taxon>Viruses</taxon>
        <taxon>Riboviria</taxon>
        <taxon>Orthornavirae</taxon>
        <taxon>Lenarviricota</taxon>
        <taxon>Leviviricetes</taxon>
        <taxon>Norzivirales</taxon>
        <taxon>Fiersviridae</taxon>
    </lineage>
</organism>
<accession>A0A514CYX4</accession>
<proteinExistence type="predicted"/>